<evidence type="ECO:0000313" key="3">
    <source>
        <dbReference type="Proteomes" id="UP001143349"/>
    </source>
</evidence>
<dbReference type="AlphaFoldDB" id="A0AAD3NX80"/>
<feature type="region of interest" description="Disordered" evidence="1">
    <location>
        <begin position="18"/>
        <end position="56"/>
    </location>
</feature>
<reference evidence="2" key="2">
    <citation type="submission" date="2023-01" db="EMBL/GenBank/DDBJ databases">
        <authorList>
            <person name="Sun Q."/>
            <person name="Evtushenko L."/>
        </authorList>
    </citation>
    <scope>NUCLEOTIDE SEQUENCE</scope>
    <source>
        <strain evidence="2">VKM B-2222</strain>
    </source>
</reference>
<sequence length="77" mass="8159">MQLRDGLVARRHLITLTGQAVKPAPPGAPARRGRDAACGRDQPSSRSGRKVTMPGNSASMIAKPIMINRKGKVTLAI</sequence>
<reference evidence="2" key="1">
    <citation type="journal article" date="2014" name="Int. J. Syst. Evol. Microbiol.">
        <title>Complete genome sequence of Corynebacterium casei LMG S-19264T (=DSM 44701T), isolated from a smear-ripened cheese.</title>
        <authorList>
            <consortium name="US DOE Joint Genome Institute (JGI-PGF)"/>
            <person name="Walter F."/>
            <person name="Albersmeier A."/>
            <person name="Kalinowski J."/>
            <person name="Ruckert C."/>
        </authorList>
    </citation>
    <scope>NUCLEOTIDE SEQUENCE</scope>
    <source>
        <strain evidence="2">VKM B-2222</strain>
    </source>
</reference>
<keyword evidence="3" id="KW-1185">Reference proteome</keyword>
<evidence type="ECO:0000256" key="1">
    <source>
        <dbReference type="SAM" id="MobiDB-lite"/>
    </source>
</evidence>
<evidence type="ECO:0000313" key="2">
    <source>
        <dbReference type="EMBL" id="GLK63020.1"/>
    </source>
</evidence>
<comment type="caution">
    <text evidence="2">The sequence shown here is derived from an EMBL/GenBank/DDBJ whole genome shotgun (WGS) entry which is preliminary data.</text>
</comment>
<accession>A0AAD3NX80</accession>
<name>A0AAD3NX80_9RHOB</name>
<dbReference type="EMBL" id="BSFH01000009">
    <property type="protein sequence ID" value="GLK63020.1"/>
    <property type="molecule type" value="Genomic_DNA"/>
</dbReference>
<proteinExistence type="predicted"/>
<dbReference type="Proteomes" id="UP001143349">
    <property type="component" value="Unassembled WGS sequence"/>
</dbReference>
<protein>
    <submittedName>
        <fullName evidence="2">Uncharacterized protein</fullName>
    </submittedName>
</protein>
<organism evidence="2 3">
    <name type="scientific">Paracoccus kondratievae</name>
    <dbReference type="NCBI Taxonomy" id="135740"/>
    <lineage>
        <taxon>Bacteria</taxon>
        <taxon>Pseudomonadati</taxon>
        <taxon>Pseudomonadota</taxon>
        <taxon>Alphaproteobacteria</taxon>
        <taxon>Rhodobacterales</taxon>
        <taxon>Paracoccaceae</taxon>
        <taxon>Paracoccus</taxon>
    </lineage>
</organism>
<gene>
    <name evidence="2" type="ORF">GCM10017635_04890</name>
</gene>